<evidence type="ECO:0000313" key="2">
    <source>
        <dbReference type="Proteomes" id="UP001055093"/>
    </source>
</evidence>
<evidence type="ECO:0008006" key="3">
    <source>
        <dbReference type="Google" id="ProtNLM"/>
    </source>
</evidence>
<protein>
    <recommendedName>
        <fullName evidence="3">DUF3168 domain-containing protein</fullName>
    </recommendedName>
</protein>
<reference evidence="1" key="2">
    <citation type="submission" date="2021-08" db="EMBL/GenBank/DDBJ databases">
        <authorList>
            <person name="Tani A."/>
            <person name="Ola A."/>
            <person name="Ogura Y."/>
            <person name="Katsura K."/>
            <person name="Hayashi T."/>
        </authorList>
    </citation>
    <scope>NUCLEOTIDE SEQUENCE</scope>
    <source>
        <strain evidence="1">DSM 14458</strain>
    </source>
</reference>
<keyword evidence="2" id="KW-1185">Reference proteome</keyword>
<comment type="caution">
    <text evidence="1">The sequence shown here is derived from an EMBL/GenBank/DDBJ whole genome shotgun (WGS) entry which is preliminary data.</text>
</comment>
<dbReference type="InterPro" id="IPR053745">
    <property type="entry name" value="Viral_Tail_Comp_sf"/>
</dbReference>
<dbReference type="Pfam" id="PF11367">
    <property type="entry name" value="Tail_completion_gp17"/>
    <property type="match status" value="1"/>
</dbReference>
<evidence type="ECO:0000313" key="1">
    <source>
        <dbReference type="EMBL" id="GJE73878.1"/>
    </source>
</evidence>
<proteinExistence type="predicted"/>
<dbReference type="InterPro" id="IPR021508">
    <property type="entry name" value="Gp17-like"/>
</dbReference>
<reference evidence="1" key="1">
    <citation type="journal article" date="2021" name="Front. Microbiol.">
        <title>Comprehensive Comparative Genomics and Phenotyping of Methylobacterium Species.</title>
        <authorList>
            <person name="Alessa O."/>
            <person name="Ogura Y."/>
            <person name="Fujitani Y."/>
            <person name="Takami H."/>
            <person name="Hayashi T."/>
            <person name="Sahin N."/>
            <person name="Tani A."/>
        </authorList>
    </citation>
    <scope>NUCLEOTIDE SEQUENCE</scope>
    <source>
        <strain evidence="1">DSM 14458</strain>
    </source>
</reference>
<gene>
    <name evidence="1" type="ORF">BGCPKDLD_0445</name>
</gene>
<sequence length="141" mass="14875">MGEALSPLLAMRAGILARLRGDAALAGLMGGVVRLYDEPPRGAAPVYALFGDGEVRDDSVEGARRHRHTLALLVVAKPGSTRTALDAAERIAVLLDDAPLELDGHALILLRLAALSAARDERTGEARATLTFEAVTERPTT</sequence>
<name>A0ABQ4UNH3_9HYPH</name>
<dbReference type="Proteomes" id="UP001055093">
    <property type="component" value="Unassembled WGS sequence"/>
</dbReference>
<dbReference type="Gene3D" id="3.30.2000.30">
    <property type="match status" value="1"/>
</dbReference>
<accession>A0ABQ4UNH3</accession>
<organism evidence="1 2">
    <name type="scientific">Methylorubrum suomiense</name>
    <dbReference type="NCBI Taxonomy" id="144191"/>
    <lineage>
        <taxon>Bacteria</taxon>
        <taxon>Pseudomonadati</taxon>
        <taxon>Pseudomonadota</taxon>
        <taxon>Alphaproteobacteria</taxon>
        <taxon>Hyphomicrobiales</taxon>
        <taxon>Methylobacteriaceae</taxon>
        <taxon>Methylorubrum</taxon>
    </lineage>
</organism>
<dbReference type="EMBL" id="BPRE01000001">
    <property type="protein sequence ID" value="GJE73878.1"/>
    <property type="molecule type" value="Genomic_DNA"/>
</dbReference>
<dbReference type="RefSeq" id="WP_137829019.1">
    <property type="nucleotide sequence ID" value="NZ_BPRE01000001.1"/>
</dbReference>